<feature type="domain" description="Helicase XPB/Ssl2 N-terminal" evidence="2">
    <location>
        <begin position="362"/>
        <end position="492"/>
    </location>
</feature>
<reference evidence="3 4" key="1">
    <citation type="submission" date="2020-07" db="EMBL/GenBank/DDBJ databases">
        <title>Sequencing the genomes of 1000 actinobacteria strains.</title>
        <authorList>
            <person name="Klenk H.-P."/>
        </authorList>
    </citation>
    <scope>NUCLEOTIDE SEQUENCE [LARGE SCALE GENOMIC DNA]</scope>
    <source>
        <strain evidence="3 4">DSM 19663</strain>
    </source>
</reference>
<feature type="region of interest" description="Disordered" evidence="1">
    <location>
        <begin position="520"/>
        <end position="539"/>
    </location>
</feature>
<dbReference type="AlphaFoldDB" id="A0A839EEI6"/>
<evidence type="ECO:0000259" key="2">
    <source>
        <dbReference type="Pfam" id="PF13625"/>
    </source>
</evidence>
<dbReference type="EMBL" id="JACGWX010000003">
    <property type="protein sequence ID" value="MBA8848038.1"/>
    <property type="molecule type" value="Genomic_DNA"/>
</dbReference>
<dbReference type="Proteomes" id="UP000585905">
    <property type="component" value="Unassembled WGS sequence"/>
</dbReference>
<feature type="region of interest" description="Disordered" evidence="1">
    <location>
        <begin position="146"/>
        <end position="165"/>
    </location>
</feature>
<comment type="caution">
    <text evidence="3">The sequence shown here is derived from an EMBL/GenBank/DDBJ whole genome shotgun (WGS) entry which is preliminary data.</text>
</comment>
<organism evidence="3 4">
    <name type="scientific">Microcella alkalica</name>
    <dbReference type="NCBI Taxonomy" id="355930"/>
    <lineage>
        <taxon>Bacteria</taxon>
        <taxon>Bacillati</taxon>
        <taxon>Actinomycetota</taxon>
        <taxon>Actinomycetes</taxon>
        <taxon>Micrococcales</taxon>
        <taxon>Microbacteriaceae</taxon>
        <taxon>Microcella</taxon>
    </lineage>
</organism>
<accession>A0A839EEI6</accession>
<keyword evidence="4" id="KW-1185">Reference proteome</keyword>
<proteinExistence type="predicted"/>
<gene>
    <name evidence="3" type="ORF">FHX53_001630</name>
</gene>
<evidence type="ECO:0000313" key="3">
    <source>
        <dbReference type="EMBL" id="MBA8848038.1"/>
    </source>
</evidence>
<dbReference type="InterPro" id="IPR032830">
    <property type="entry name" value="XPB/Ssl2_N"/>
</dbReference>
<name>A0A839EEI6_9MICO</name>
<dbReference type="RefSeq" id="WP_182490841.1">
    <property type="nucleotide sequence ID" value="NZ_BAAAOV010000001.1"/>
</dbReference>
<evidence type="ECO:0000313" key="4">
    <source>
        <dbReference type="Proteomes" id="UP000585905"/>
    </source>
</evidence>
<sequence length="633" mass="66595">MPGTSAASLALAARLRDRDDASLARLIRDRGVSPAGLRDVFDLAEALLDGGTVASSLAALSRRALAAIATAGQHPDGLPLSELAAALDREPTALLHDLVPAERAALVALGDAADGRTAPTVAADPTVLVWPSVAAELASWPARGLPSSEALRDEPAPPALEPVDDSDRRFLDRGAAEKAYTTVTRVTELLIALQESPARLLAKGGLSLPEAKRLASAAEAELDEIPVLLDLAVLAGLVDDSAGHTRPLPAVDEWRGRPVADRWAALADAWASALPEELRELLADRVDARWGEGIADFVDWLYPAGGDALLRRLHRRGAQGDRLGIATDGRPSSIGAALVTAGAAAAADVLAPLVPPAVDRVYLQHDLTIVSPGPLEGAVDERLRRVAAMESAGLAGRYRITQESVTRAIALGETADTLVRFLQEISLTGVPQPVEYLVRETARRYGAVRVGPLDHDESSAIGARTAVRSDDGVMLEAVLVDAATASLGLRRTGAHRLVSRVEPAIVLWTLIDARYPAAPEDGALPPERPRSTAARPPAPPVEDAVLAAVARLRHAAASTTNESGAAWVSRQWELAVRGKLGVRATIAMPDGTERVFELEPTGIAGSRVRGRDLQADVERTLPISSITALEPLE</sequence>
<protein>
    <recommendedName>
        <fullName evidence="2">Helicase XPB/Ssl2 N-terminal domain-containing protein</fullName>
    </recommendedName>
</protein>
<dbReference type="Pfam" id="PF13625">
    <property type="entry name" value="Helicase_C_3"/>
    <property type="match status" value="1"/>
</dbReference>
<evidence type="ECO:0000256" key="1">
    <source>
        <dbReference type="SAM" id="MobiDB-lite"/>
    </source>
</evidence>